<dbReference type="PANTHER" id="PTHR43283:SF7">
    <property type="entry name" value="BETA-LACTAMASE-RELATED DOMAIN-CONTAINING PROTEIN"/>
    <property type="match status" value="1"/>
</dbReference>
<feature type="domain" description="Beta-lactamase-related" evidence="2">
    <location>
        <begin position="234"/>
        <end position="506"/>
    </location>
</feature>
<accession>A0A847RB57</accession>
<evidence type="ECO:0000256" key="1">
    <source>
        <dbReference type="SAM" id="SignalP"/>
    </source>
</evidence>
<protein>
    <submittedName>
        <fullName evidence="3">Serine hydrolase</fullName>
    </submittedName>
</protein>
<feature type="signal peptide" evidence="1">
    <location>
        <begin position="1"/>
        <end position="21"/>
    </location>
</feature>
<dbReference type="Pfam" id="PF00144">
    <property type="entry name" value="Beta-lactamase"/>
    <property type="match status" value="1"/>
</dbReference>
<dbReference type="InterPro" id="IPR012338">
    <property type="entry name" value="Beta-lactam/transpept-like"/>
</dbReference>
<organism evidence="3 4">
    <name type="scientific">Chitinophaga varians</name>
    <dbReference type="NCBI Taxonomy" id="2202339"/>
    <lineage>
        <taxon>Bacteria</taxon>
        <taxon>Pseudomonadati</taxon>
        <taxon>Bacteroidota</taxon>
        <taxon>Chitinophagia</taxon>
        <taxon>Chitinophagales</taxon>
        <taxon>Chitinophagaceae</taxon>
        <taxon>Chitinophaga</taxon>
    </lineage>
</organism>
<gene>
    <name evidence="3" type="ORF">HGH92_03185</name>
</gene>
<evidence type="ECO:0000313" key="4">
    <source>
        <dbReference type="Proteomes" id="UP000570474"/>
    </source>
</evidence>
<comment type="caution">
    <text evidence="3">The sequence shown here is derived from an EMBL/GenBank/DDBJ whole genome shotgun (WGS) entry which is preliminary data.</text>
</comment>
<dbReference type="EMBL" id="JABAIA010000001">
    <property type="protein sequence ID" value="NLR63300.1"/>
    <property type="molecule type" value="Genomic_DNA"/>
</dbReference>
<feature type="chain" id="PRO_5032634125" evidence="1">
    <location>
        <begin position="22"/>
        <end position="532"/>
    </location>
</feature>
<proteinExistence type="predicted"/>
<keyword evidence="1" id="KW-0732">Signal</keyword>
<dbReference type="GO" id="GO:0016787">
    <property type="term" value="F:hydrolase activity"/>
    <property type="evidence" value="ECO:0007669"/>
    <property type="project" value="UniProtKB-KW"/>
</dbReference>
<keyword evidence="4" id="KW-1185">Reference proteome</keyword>
<dbReference type="PANTHER" id="PTHR43283">
    <property type="entry name" value="BETA-LACTAMASE-RELATED"/>
    <property type="match status" value="1"/>
</dbReference>
<evidence type="ECO:0000313" key="3">
    <source>
        <dbReference type="EMBL" id="NLR63300.1"/>
    </source>
</evidence>
<dbReference type="InterPro" id="IPR001466">
    <property type="entry name" value="Beta-lactam-related"/>
</dbReference>
<name>A0A847RB57_9BACT</name>
<dbReference type="AlphaFoldDB" id="A0A847RB57"/>
<keyword evidence="3" id="KW-0378">Hydrolase</keyword>
<reference evidence="3 4" key="1">
    <citation type="submission" date="2020-04" db="EMBL/GenBank/DDBJ databases">
        <authorList>
            <person name="Yin C."/>
        </authorList>
    </citation>
    <scope>NUCLEOTIDE SEQUENCE [LARGE SCALE GENOMIC DNA]</scope>
    <source>
        <strain evidence="3 4">Ae27</strain>
    </source>
</reference>
<dbReference type="Gene3D" id="3.40.710.10">
    <property type="entry name" value="DD-peptidase/beta-lactamase superfamily"/>
    <property type="match status" value="1"/>
</dbReference>
<dbReference type="Proteomes" id="UP000570474">
    <property type="component" value="Unassembled WGS sequence"/>
</dbReference>
<dbReference type="InterPro" id="IPR050789">
    <property type="entry name" value="Diverse_Enzym_Activities"/>
</dbReference>
<sequence>MASMRHLLFTLSLLTYLPALSQTPGKIIFTSQPAPDAAISVPYTLTPKSDLFFTVHLDSPLVRYLHALAPGTGEEILLQQGNYQFSLYVDKRLCYQSNLHPGAPSAQSKIRDTLLSKPLINYNTKDPVWSEYCWMRFMNNGGDSALTEGPHLLSMEIRPYVNDPVKGVKTGALIASGELPLLVNRKPVIDTAKVALNTPAPYNGLPVSHGGFDRNTIKILKGNIEAGVFRKITSIAVIRKGQLIIEEYFNGSGRDSMHDVRSVGKSFASAVTGMALRDGYLKSVDQPLSDFYDLHQFSHYSAEKAQTTLKALLTMSSGFDGDDNDEQSPGNEENMYPTDNWVKFALDLPFNHNRQPGGWHYFTAGVVVLGDVLHRRVPGGLEQYADKQLFRPLGITHYQWLYTPQDVANTAGGIRMNTPDFAKFGLLYQQQGRWQGRQLLPAGWVQQTFTRHRVIPGRQQEYYGYLFWNKTFRVHGKDYEAYYCSGNGGNYILVFRNTPLVIVITAEAYNLPYAHPQVNTILQQYLLPALLP</sequence>
<evidence type="ECO:0000259" key="2">
    <source>
        <dbReference type="Pfam" id="PF00144"/>
    </source>
</evidence>
<dbReference type="SUPFAM" id="SSF56601">
    <property type="entry name" value="beta-lactamase/transpeptidase-like"/>
    <property type="match status" value="1"/>
</dbReference>